<dbReference type="SUPFAM" id="SSF52540">
    <property type="entry name" value="P-loop containing nucleoside triphosphate hydrolases"/>
    <property type="match status" value="1"/>
</dbReference>
<dbReference type="STRING" id="42251.A0A2T6ZN40"/>
<sequence>MPATDDPEQEVIIAVMGVTGTGKNYFIREVSGISDVKVSDGLHSCTGEVQPYFFPYAGVKITLVDAPSFNDTTKSYTQVLRDICV</sequence>
<dbReference type="InterPro" id="IPR027417">
    <property type="entry name" value="P-loop_NTPase"/>
</dbReference>
<accession>A0A2T6ZN40</accession>
<keyword evidence="2" id="KW-1185">Reference proteome</keyword>
<gene>
    <name evidence="1" type="ORF">B9Z19DRAFT_1129027</name>
</gene>
<dbReference type="AlphaFoldDB" id="A0A2T6ZN40"/>
<organism evidence="1 2">
    <name type="scientific">Tuber borchii</name>
    <name type="common">White truffle</name>
    <dbReference type="NCBI Taxonomy" id="42251"/>
    <lineage>
        <taxon>Eukaryota</taxon>
        <taxon>Fungi</taxon>
        <taxon>Dikarya</taxon>
        <taxon>Ascomycota</taxon>
        <taxon>Pezizomycotina</taxon>
        <taxon>Pezizomycetes</taxon>
        <taxon>Pezizales</taxon>
        <taxon>Tuberaceae</taxon>
        <taxon>Tuber</taxon>
    </lineage>
</organism>
<comment type="caution">
    <text evidence="1">The sequence shown here is derived from an EMBL/GenBank/DDBJ whole genome shotgun (WGS) entry which is preliminary data.</text>
</comment>
<reference evidence="1 2" key="1">
    <citation type="submission" date="2017-04" db="EMBL/GenBank/DDBJ databases">
        <title>Draft genome sequence of Tuber borchii Vittad., a whitish edible truffle.</title>
        <authorList>
            <consortium name="DOE Joint Genome Institute"/>
            <person name="Murat C."/>
            <person name="Kuo A."/>
            <person name="Barry K.W."/>
            <person name="Clum A."/>
            <person name="Dockter R.B."/>
            <person name="Fauchery L."/>
            <person name="Iotti M."/>
            <person name="Kohler A."/>
            <person name="Labutti K."/>
            <person name="Lindquist E.A."/>
            <person name="Lipzen A."/>
            <person name="Ohm R.A."/>
            <person name="Wang M."/>
            <person name="Grigoriev I.V."/>
            <person name="Zambonelli A."/>
            <person name="Martin F.M."/>
        </authorList>
    </citation>
    <scope>NUCLEOTIDE SEQUENCE [LARGE SCALE GENOMIC DNA]</scope>
    <source>
        <strain evidence="1 2">Tbo3840</strain>
    </source>
</reference>
<dbReference type="Proteomes" id="UP000244722">
    <property type="component" value="Unassembled WGS sequence"/>
</dbReference>
<evidence type="ECO:0000313" key="2">
    <source>
        <dbReference type="Proteomes" id="UP000244722"/>
    </source>
</evidence>
<dbReference type="EMBL" id="NESQ01000170">
    <property type="protein sequence ID" value="PUU76905.1"/>
    <property type="molecule type" value="Genomic_DNA"/>
</dbReference>
<dbReference type="Gene3D" id="3.40.50.300">
    <property type="entry name" value="P-loop containing nucleotide triphosphate hydrolases"/>
    <property type="match status" value="1"/>
</dbReference>
<proteinExistence type="predicted"/>
<evidence type="ECO:0000313" key="1">
    <source>
        <dbReference type="EMBL" id="PUU76905.1"/>
    </source>
</evidence>
<protein>
    <recommendedName>
        <fullName evidence="3">G domain-containing protein</fullName>
    </recommendedName>
</protein>
<dbReference type="OrthoDB" id="8954335at2759"/>
<evidence type="ECO:0008006" key="3">
    <source>
        <dbReference type="Google" id="ProtNLM"/>
    </source>
</evidence>
<name>A0A2T6ZN40_TUBBO</name>